<dbReference type="PANTHER" id="PTHR10010">
    <property type="entry name" value="SOLUTE CARRIER FAMILY 34 SODIUM PHOSPHATE , MEMBER 2-RELATED"/>
    <property type="match status" value="1"/>
</dbReference>
<feature type="transmembrane region" description="Helical" evidence="6">
    <location>
        <begin position="243"/>
        <end position="266"/>
    </location>
</feature>
<keyword evidence="2" id="KW-1003">Cell membrane</keyword>
<reference evidence="8" key="1">
    <citation type="journal article" date="2019" name="Int. J. Syst. Evol. Microbiol.">
        <title>The Global Catalogue of Microorganisms (GCM) 10K type strain sequencing project: providing services to taxonomists for standard genome sequencing and annotation.</title>
        <authorList>
            <consortium name="The Broad Institute Genomics Platform"/>
            <consortium name="The Broad Institute Genome Sequencing Center for Infectious Disease"/>
            <person name="Wu L."/>
            <person name="Ma J."/>
        </authorList>
    </citation>
    <scope>NUCLEOTIDE SEQUENCE [LARGE SCALE GENOMIC DNA]</scope>
    <source>
        <strain evidence="8">KCTC 23713</strain>
    </source>
</reference>
<protein>
    <recommendedName>
        <fullName evidence="9">Na/Pi cotransporter family protein</fullName>
    </recommendedName>
</protein>
<evidence type="ECO:0000256" key="2">
    <source>
        <dbReference type="ARBA" id="ARBA00022475"/>
    </source>
</evidence>
<accession>A0ABQ3H6R8</accession>
<evidence type="ECO:0000256" key="4">
    <source>
        <dbReference type="ARBA" id="ARBA00022989"/>
    </source>
</evidence>
<feature type="transmembrane region" description="Helical" evidence="6">
    <location>
        <begin position="206"/>
        <end position="231"/>
    </location>
</feature>
<dbReference type="Pfam" id="PF02690">
    <property type="entry name" value="Na_Pi_cotrans"/>
    <property type="match status" value="2"/>
</dbReference>
<feature type="transmembrane region" description="Helical" evidence="6">
    <location>
        <begin position="45"/>
        <end position="64"/>
    </location>
</feature>
<evidence type="ECO:0000256" key="3">
    <source>
        <dbReference type="ARBA" id="ARBA00022692"/>
    </source>
</evidence>
<feature type="transmembrane region" description="Helical" evidence="6">
    <location>
        <begin position="272"/>
        <end position="295"/>
    </location>
</feature>
<proteinExistence type="predicted"/>
<evidence type="ECO:0000313" key="8">
    <source>
        <dbReference type="Proteomes" id="UP000662678"/>
    </source>
</evidence>
<evidence type="ECO:0000256" key="5">
    <source>
        <dbReference type="ARBA" id="ARBA00023136"/>
    </source>
</evidence>
<evidence type="ECO:0000256" key="1">
    <source>
        <dbReference type="ARBA" id="ARBA00004651"/>
    </source>
</evidence>
<organism evidence="7 8">
    <name type="scientific">Vogesella fluminis</name>
    <dbReference type="NCBI Taxonomy" id="1069161"/>
    <lineage>
        <taxon>Bacteria</taxon>
        <taxon>Pseudomonadati</taxon>
        <taxon>Pseudomonadota</taxon>
        <taxon>Betaproteobacteria</taxon>
        <taxon>Neisseriales</taxon>
        <taxon>Chromobacteriaceae</taxon>
        <taxon>Vogesella</taxon>
    </lineage>
</organism>
<evidence type="ECO:0000256" key="6">
    <source>
        <dbReference type="SAM" id="Phobius"/>
    </source>
</evidence>
<evidence type="ECO:0008006" key="9">
    <source>
        <dbReference type="Google" id="ProtNLM"/>
    </source>
</evidence>
<feature type="transmembrane region" description="Helical" evidence="6">
    <location>
        <begin position="135"/>
        <end position="155"/>
    </location>
</feature>
<dbReference type="InterPro" id="IPR003841">
    <property type="entry name" value="Na/Pi_transpt"/>
</dbReference>
<comment type="caution">
    <text evidence="7">The sequence shown here is derived from an EMBL/GenBank/DDBJ whole genome shotgun (WGS) entry which is preliminary data.</text>
</comment>
<dbReference type="EMBL" id="BMYP01000001">
    <property type="protein sequence ID" value="GHD70513.1"/>
    <property type="molecule type" value="Genomic_DNA"/>
</dbReference>
<feature type="transmembrane region" description="Helical" evidence="6">
    <location>
        <begin position="70"/>
        <end position="92"/>
    </location>
</feature>
<dbReference type="NCBIfam" id="NF037997">
    <property type="entry name" value="Na_Pi_symport"/>
    <property type="match status" value="1"/>
</dbReference>
<dbReference type="RefSeq" id="WP_189351672.1">
    <property type="nucleotide sequence ID" value="NZ_BMYP01000001.1"/>
</dbReference>
<evidence type="ECO:0000313" key="7">
    <source>
        <dbReference type="EMBL" id="GHD70513.1"/>
    </source>
</evidence>
<dbReference type="Proteomes" id="UP000662678">
    <property type="component" value="Unassembled WGS sequence"/>
</dbReference>
<dbReference type="PANTHER" id="PTHR10010:SF46">
    <property type="entry name" value="SODIUM-DEPENDENT PHOSPHATE TRANSPORT PROTEIN 2B"/>
    <property type="match status" value="1"/>
</dbReference>
<sequence>MSEFQIALSVLATVVLFLYGLQSFSQEVQHQGRERLRDALARLTGNRYSGFLLGAVFTALVQSSSAVSSLAVSLVNAGALSFSGSLAVLLGANVGTTATAWLVSFKLTGIGPFFIVLGALLSVLPGPLRVAGKSIFYFGLIFFALDLISLALVPVKNDPRLLMLLAAVDTPLAGVLVGLLVTALVQSSSVVTGLVVLLVAQGSMDVHTAIAIIVGANAGSTGTALLASLPLSSTAKHTALANLLFNLGGVLLYLPLFSGALLRLALDPAMTVALAHLIFNCSIALLFLPLLGPIARLPARLAR</sequence>
<name>A0ABQ3H6R8_9NEIS</name>
<feature type="transmembrane region" description="Helical" evidence="6">
    <location>
        <begin position="99"/>
        <end position="123"/>
    </location>
</feature>
<keyword evidence="5 6" id="KW-0472">Membrane</keyword>
<feature type="transmembrane region" description="Helical" evidence="6">
    <location>
        <begin position="6"/>
        <end position="24"/>
    </location>
</feature>
<keyword evidence="3 6" id="KW-0812">Transmembrane</keyword>
<feature type="transmembrane region" description="Helical" evidence="6">
    <location>
        <begin position="162"/>
        <end position="186"/>
    </location>
</feature>
<keyword evidence="8" id="KW-1185">Reference proteome</keyword>
<keyword evidence="4 6" id="KW-1133">Transmembrane helix</keyword>
<gene>
    <name evidence="7" type="ORF">GCM10011419_00890</name>
</gene>
<comment type="subcellular location">
    <subcellularLocation>
        <location evidence="1">Cell membrane</location>
        <topology evidence="1">Multi-pass membrane protein</topology>
    </subcellularLocation>
</comment>